<dbReference type="InterPro" id="IPR013584">
    <property type="entry name" value="RAP"/>
</dbReference>
<dbReference type="PROSITE" id="PS51286">
    <property type="entry name" value="RAP"/>
    <property type="match status" value="1"/>
</dbReference>
<feature type="compositionally biased region" description="Basic residues" evidence="1">
    <location>
        <begin position="174"/>
        <end position="185"/>
    </location>
</feature>
<feature type="region of interest" description="Disordered" evidence="1">
    <location>
        <begin position="392"/>
        <end position="420"/>
    </location>
</feature>
<accession>A0A151L5Z7</accession>
<reference evidence="3 4" key="1">
    <citation type="journal article" date="2016" name="Nat. Commun.">
        <title>Genomes of cryptic chimpanzee Plasmodium species reveal key evolutionary events leading to human malaria.</title>
        <authorList>
            <person name="Sundararaman S.A."/>
            <person name="Plenderleith L.J."/>
            <person name="Liu W."/>
            <person name="Loy D.E."/>
            <person name="Learn G.H."/>
            <person name="Li Y."/>
            <person name="Shaw K.S."/>
            <person name="Ayouba A."/>
            <person name="Peeters M."/>
            <person name="Speede S."/>
            <person name="Shaw G.M."/>
            <person name="Bushman F.D."/>
            <person name="Brisson D."/>
            <person name="Rayner J.C."/>
            <person name="Sharp P.M."/>
            <person name="Hahn B.H."/>
        </authorList>
    </citation>
    <scope>NUCLEOTIDE SEQUENCE [LARGE SCALE GENOMIC DNA]</scope>
    <source>
        <strain evidence="3 4">SY57</strain>
    </source>
</reference>
<name>A0A151L5Z7_PLARE</name>
<feature type="compositionally biased region" description="Polar residues" evidence="1">
    <location>
        <begin position="333"/>
        <end position="352"/>
    </location>
</feature>
<dbReference type="RefSeq" id="XP_012765748.2">
    <property type="nucleotide sequence ID" value="XM_012910294.2"/>
</dbReference>
<dbReference type="EMBL" id="LVLA01000015">
    <property type="protein sequence ID" value="KYN94356.1"/>
    <property type="molecule type" value="Genomic_DNA"/>
</dbReference>
<dbReference type="SMART" id="SM00952">
    <property type="entry name" value="RAP"/>
    <property type="match status" value="1"/>
</dbReference>
<feature type="compositionally biased region" description="Polar residues" evidence="1">
    <location>
        <begin position="392"/>
        <end position="404"/>
    </location>
</feature>
<feature type="domain" description="RAP" evidence="2">
    <location>
        <begin position="427"/>
        <end position="485"/>
    </location>
</feature>
<comment type="caution">
    <text evidence="3">The sequence shown here is derived from an EMBL/GenBank/DDBJ whole genome shotgun (WGS) entry which is preliminary data.</text>
</comment>
<dbReference type="Pfam" id="PF08373">
    <property type="entry name" value="RAP"/>
    <property type="match status" value="1"/>
</dbReference>
<organism evidence="3 4">
    <name type="scientific">Plasmodium reichenowi</name>
    <dbReference type="NCBI Taxonomy" id="5854"/>
    <lineage>
        <taxon>Eukaryota</taxon>
        <taxon>Sar</taxon>
        <taxon>Alveolata</taxon>
        <taxon>Apicomplexa</taxon>
        <taxon>Aconoidasida</taxon>
        <taxon>Haemosporida</taxon>
        <taxon>Plasmodiidae</taxon>
        <taxon>Plasmodium</taxon>
        <taxon>Plasmodium (Laverania)</taxon>
    </lineage>
</organism>
<protein>
    <submittedName>
        <fullName evidence="3">RAP protein, putative</fullName>
    </submittedName>
</protein>
<gene>
    <name evidence="3" type="ORF">PRSY57_1469800</name>
</gene>
<evidence type="ECO:0000259" key="2">
    <source>
        <dbReference type="PROSITE" id="PS51286"/>
    </source>
</evidence>
<dbReference type="GeneID" id="24533959"/>
<dbReference type="AlphaFoldDB" id="A0A151L5Z7"/>
<proteinExistence type="predicted"/>
<feature type="compositionally biased region" description="Basic and acidic residues" evidence="1">
    <location>
        <begin position="405"/>
        <end position="420"/>
    </location>
</feature>
<sequence length="526" mass="63418">MLLKRGKTFFYSQIKIRRFFCDGKNNYINNSYSNYIPVNKNIKNNNNNNNYVDDNEVNKKNIKSGDIPKDDAKLKTSQHIQYNSNNYTKKNYVHNYENKYNKDKISVNPNMNQMENNMTHNEINDEYFHDDYYNEENKYGNDDRHKLDYPNIDNNYNNINDVDNIHSMYNDRRSNKKMKDLKKRKENREHTKNVDEQCYKNDDYNNNYVNYNHNKEYNMHNNMSPYNNENIKTKEDYIKDKQKSNNYFDNKNIYNNLQDYSNDNNISNDIPLNDKDNFLNDQSNEHKYENIEKKYIRDNSNVKENNEEIIMNGKLNKQNDEKDNMENPIIDNNKINQDHNNTCSDKNSSSEWIENEEDIPNVFEVDENLTEEEKEEKLKLIKLITEKLASPLKTTSDNKNQNESVKNENDKNKKEEENSLFADDRPIAIEVDGPSHFYANSNRYTTYTKLKHRILTKLGYNVIHISYIDWRKLRNKSEREEFILKKLKEKNDEFLDDEDRTYYNERMNMIKDDYVKYMNDKKASTN</sequence>
<feature type="region of interest" description="Disordered" evidence="1">
    <location>
        <begin position="174"/>
        <end position="193"/>
    </location>
</feature>
<dbReference type="KEGG" id="prei:PRSY57_1469800"/>
<feature type="region of interest" description="Disordered" evidence="1">
    <location>
        <begin position="331"/>
        <end position="352"/>
    </location>
</feature>
<dbReference type="VEuPathDB" id="PlasmoDB:PRG01_1470500"/>
<evidence type="ECO:0000313" key="3">
    <source>
        <dbReference type="EMBL" id="KYN94356.1"/>
    </source>
</evidence>
<dbReference type="VEuPathDB" id="PlasmoDB:PRCDC_1469800"/>
<dbReference type="Proteomes" id="UP000076359">
    <property type="component" value="Unassembled WGS sequence"/>
</dbReference>
<evidence type="ECO:0000313" key="4">
    <source>
        <dbReference type="Proteomes" id="UP000076359"/>
    </source>
</evidence>
<evidence type="ECO:0000256" key="1">
    <source>
        <dbReference type="SAM" id="MobiDB-lite"/>
    </source>
</evidence>